<dbReference type="OrthoDB" id="2021145at2759"/>
<feature type="region of interest" description="Disordered" evidence="6">
    <location>
        <begin position="1233"/>
        <end position="1467"/>
    </location>
</feature>
<keyword evidence="5" id="KW-0539">Nucleus</keyword>
<evidence type="ECO:0000259" key="7">
    <source>
        <dbReference type="Pfam" id="PF10189"/>
    </source>
</evidence>
<organism evidence="9 10">
    <name type="scientific">Lobosporangium transversale</name>
    <dbReference type="NCBI Taxonomy" id="64571"/>
    <lineage>
        <taxon>Eukaryota</taxon>
        <taxon>Fungi</taxon>
        <taxon>Fungi incertae sedis</taxon>
        <taxon>Mucoromycota</taxon>
        <taxon>Mortierellomycotina</taxon>
        <taxon>Mortierellomycetes</taxon>
        <taxon>Mortierellales</taxon>
        <taxon>Mortierellaceae</taxon>
        <taxon>Lobosporangium</taxon>
    </lineage>
</organism>
<dbReference type="PANTHER" id="PTHR13587:SF7">
    <property type="entry name" value="INTEGRATOR COMPLEX SUBUNIT 3"/>
    <property type="match status" value="1"/>
</dbReference>
<feature type="compositionally biased region" description="Acidic residues" evidence="6">
    <location>
        <begin position="532"/>
        <end position="543"/>
    </location>
</feature>
<dbReference type="GeneID" id="33569538"/>
<feature type="compositionally biased region" description="Basic and acidic residues" evidence="6">
    <location>
        <begin position="946"/>
        <end position="958"/>
    </location>
</feature>
<comment type="similarity">
    <text evidence="3">Belongs to the Integrator subunit 3 family.</text>
</comment>
<name>A0A1Y2GRD8_9FUNG</name>
<dbReference type="Pfam" id="PF10189">
    <property type="entry name" value="Ints3_N"/>
    <property type="match status" value="1"/>
</dbReference>
<dbReference type="InterPro" id="IPR045334">
    <property type="entry name" value="INTS3"/>
</dbReference>
<dbReference type="InParanoid" id="A0A1Y2GRD8"/>
<evidence type="ECO:0000313" key="10">
    <source>
        <dbReference type="Proteomes" id="UP000193648"/>
    </source>
</evidence>
<evidence type="ECO:0000256" key="3">
    <source>
        <dbReference type="ARBA" id="ARBA00006130"/>
    </source>
</evidence>
<keyword evidence="4" id="KW-0963">Cytoplasm</keyword>
<evidence type="ECO:0000256" key="1">
    <source>
        <dbReference type="ARBA" id="ARBA00004123"/>
    </source>
</evidence>
<accession>A0A1Y2GRD8</accession>
<feature type="compositionally biased region" description="Acidic residues" evidence="6">
    <location>
        <begin position="1249"/>
        <end position="1275"/>
    </location>
</feature>
<feature type="compositionally biased region" description="Low complexity" evidence="6">
    <location>
        <begin position="1302"/>
        <end position="1312"/>
    </location>
</feature>
<dbReference type="GO" id="GO:0005737">
    <property type="term" value="C:cytoplasm"/>
    <property type="evidence" value="ECO:0007669"/>
    <property type="project" value="UniProtKB-SubCell"/>
</dbReference>
<feature type="compositionally biased region" description="Basic residues" evidence="6">
    <location>
        <begin position="934"/>
        <end position="945"/>
    </location>
</feature>
<evidence type="ECO:0000256" key="4">
    <source>
        <dbReference type="ARBA" id="ARBA00022490"/>
    </source>
</evidence>
<dbReference type="Proteomes" id="UP000193648">
    <property type="component" value="Unassembled WGS sequence"/>
</dbReference>
<evidence type="ECO:0000256" key="5">
    <source>
        <dbReference type="ARBA" id="ARBA00023242"/>
    </source>
</evidence>
<comment type="caution">
    <text evidence="9">The sequence shown here is derived from an EMBL/GenBank/DDBJ whole genome shotgun (WGS) entry which is preliminary data.</text>
</comment>
<feature type="compositionally biased region" description="Acidic residues" evidence="6">
    <location>
        <begin position="560"/>
        <end position="569"/>
    </location>
</feature>
<evidence type="ECO:0000256" key="6">
    <source>
        <dbReference type="SAM" id="MobiDB-lite"/>
    </source>
</evidence>
<dbReference type="PANTHER" id="PTHR13587">
    <property type="entry name" value="INTEGRATOR COMPLEX SUBUNIT 3"/>
    <property type="match status" value="1"/>
</dbReference>
<dbReference type="InterPro" id="IPR056518">
    <property type="entry name" value="HEAT_Ints3_C"/>
</dbReference>
<evidence type="ECO:0000256" key="2">
    <source>
        <dbReference type="ARBA" id="ARBA00004496"/>
    </source>
</evidence>
<proteinExistence type="inferred from homology"/>
<gene>
    <name evidence="9" type="ORF">BCR41DRAFT_385645</name>
</gene>
<feature type="compositionally biased region" description="Acidic residues" evidence="6">
    <location>
        <begin position="1380"/>
        <end position="1422"/>
    </location>
</feature>
<evidence type="ECO:0000259" key="8">
    <source>
        <dbReference type="Pfam" id="PF24566"/>
    </source>
</evidence>
<dbReference type="GO" id="GO:0005634">
    <property type="term" value="C:nucleus"/>
    <property type="evidence" value="ECO:0007669"/>
    <property type="project" value="UniProtKB-SubCell"/>
</dbReference>
<dbReference type="Pfam" id="PF24566">
    <property type="entry name" value="HEAT_Ints3_C"/>
    <property type="match status" value="1"/>
</dbReference>
<dbReference type="InterPro" id="IPR019333">
    <property type="entry name" value="INTS3_N"/>
</dbReference>
<dbReference type="RefSeq" id="XP_021882623.1">
    <property type="nucleotide sequence ID" value="XM_022027695.1"/>
</dbReference>
<comment type="subcellular location">
    <subcellularLocation>
        <location evidence="2">Cytoplasm</location>
    </subcellularLocation>
    <subcellularLocation>
        <location evidence="1">Nucleus</location>
    </subcellularLocation>
</comment>
<keyword evidence="10" id="KW-1185">Reference proteome</keyword>
<dbReference type="STRING" id="64571.A0A1Y2GRD8"/>
<protein>
    <submittedName>
        <fullName evidence="9">Protein-domain-containing protein</fullName>
    </submittedName>
</protein>
<feature type="region of interest" description="Disordered" evidence="6">
    <location>
        <begin position="521"/>
        <end position="595"/>
    </location>
</feature>
<sequence length="1467" mass="163993">MAVPEPPPPSLIFDFVQFDEDDPVDMEMSQAYKQLMESIQGMSEIDIHNQLQASASVSMQKHAEIINGLLYGILTYNSNSGGNPGSTTSSLVVPAQNGNSNKPTPPDLFRHMNFVARDSLAFAVKQTRYFCSLLHFHKIRPQAREQILWLVGQLTEIRVHGVEQLYMILLRQIRGGDVSQANVQHAEAMLRLLQTHLQPWVYSIPMLVAYSCFTYLRIMLDHGRLTNLRQQEAIFCAKLLRERFRDCSDIGRDLVRALQDVARIKEIEEIWVDLLYSPEKLNPQLEGIHQLMAMPSKDIFLASRLTFDMEHKLLHILKYINLGQHNRNLQWLTERYLTAPETDALYCDIIRYICGVYHPTNAVLASSIVPRYVFIGSLLRNIKSNVSAANVKLALFYDWLFYDPSKDSIMNIEPAMLLMERSVERYPYMTAILLEFLQFTVDNYYPPLREYIQKHVGMAAQALVEKGVIRSFRFIYRSPSLEDYPPVREYMLSLFPAQLGDIAENTAGSLIGGSMSMENIEDHSIPTRSGSDNDDNEGVDEFESSPPHSGFVAQGIAGQDGDDDDDDPDQRDVKSRSQSRESSREPMSVDEQAIKDEYDDIGGEEEVMESYTIESVAQDATGKPHNASVLADWSFTDDLTSGTTAGKVADVSSGSNPIPGASLWIFGSSLQEFKKAYETDPEAPSTAKMFRHIWEVYGDVAGAGVEGSDIAHEIGQEILAFAHKAEIPESYVCSVSEDQDEDADAMEPLMSCLWKVTARDGKDGALRVAQMFLSSEANINPRSRQMGMWFLLGLLRGQKRSKPNVNISVEQVLQLYGSYIRASVRQDQMDNTEESNAEASSDSMTLGQQYLLADLHNLHSRQTAIFDSLLPLVLEYLPELIPRTEAFLKLMLIMATPTQIYRLSTGLAGRTFWLISTPVTSRVIEQEDKESKKGTKITRAMKKKNASQEKTDELETDSHSLADGRKLTITPQALMVLEQTLSWETYEQLGLWQLILSEIGGVSEAVVSLLNANWVPNMNTESKAEAMSGLLNLVRSLAVMPPTVSLGRAIARIAAQTEIISEEMRQFCESHIALWARGYPDHVAAILLSLSDKTSAPVNPIIAATLDSSISADGDLEMEDVSMKSKMLSKNTRTKNGSATVAKTKLTPTQRKEQATHLRAVLSLLQVWWDDMGLSLSSSSTKGMPLTSMAKRLFSRIWPQQVQTQVLEALTESFGTKEKNSWPEEWWVKENEDNKNRRRGGRRDGKSEDDGENEGSEDNDGEDSADQSDDDEEKEEANQGGESDGEQNSDNEKKSKDKKRFGGAASSSAGSSRRNSPKVGSGILFGSSNSGTKKISTVGSTPAAKGVLGSRSRGKSSPAPSTRKTPAKRVVATRKRKISEDDDEEEDQHEDEEEEEEEDDQEGEEEENEEDDEDDEGEDEDDTKIRKRTTKRPTENSAKNPKTRLTSRNKSNTIGKRRILSEDESDD</sequence>
<feature type="region of interest" description="Disordered" evidence="6">
    <location>
        <begin position="926"/>
        <end position="958"/>
    </location>
</feature>
<evidence type="ECO:0000313" key="9">
    <source>
        <dbReference type="EMBL" id="ORZ20083.1"/>
    </source>
</evidence>
<feature type="domain" description="Integrator complex subunit 3 N-terminal" evidence="7">
    <location>
        <begin position="60"/>
        <end position="482"/>
    </location>
</feature>
<feature type="compositionally biased region" description="Basic residues" evidence="6">
    <location>
        <begin position="1365"/>
        <end position="1377"/>
    </location>
</feature>
<feature type="domain" description="Ints3-like C-terminal" evidence="8">
    <location>
        <begin position="974"/>
        <end position="1093"/>
    </location>
</feature>
<feature type="compositionally biased region" description="Basic and acidic residues" evidence="6">
    <location>
        <begin position="570"/>
        <end position="584"/>
    </location>
</feature>
<reference evidence="9 10" key="1">
    <citation type="submission" date="2016-07" db="EMBL/GenBank/DDBJ databases">
        <title>Pervasive Adenine N6-methylation of Active Genes in Fungi.</title>
        <authorList>
            <consortium name="DOE Joint Genome Institute"/>
            <person name="Mondo S.J."/>
            <person name="Dannebaum R.O."/>
            <person name="Kuo R.C."/>
            <person name="Labutti K."/>
            <person name="Haridas S."/>
            <person name="Kuo A."/>
            <person name="Salamov A."/>
            <person name="Ahrendt S.R."/>
            <person name="Lipzen A."/>
            <person name="Sullivan W."/>
            <person name="Andreopoulos W.B."/>
            <person name="Clum A."/>
            <person name="Lindquist E."/>
            <person name="Daum C."/>
            <person name="Ramamoorthy G.K."/>
            <person name="Gryganskyi A."/>
            <person name="Culley D."/>
            <person name="Magnuson J.K."/>
            <person name="James T.Y."/>
            <person name="O'Malley M.A."/>
            <person name="Stajich J.E."/>
            <person name="Spatafora J.W."/>
            <person name="Visel A."/>
            <person name="Grigoriev I.V."/>
        </authorList>
    </citation>
    <scope>NUCLEOTIDE SEQUENCE [LARGE SCALE GENOMIC DNA]</scope>
    <source>
        <strain evidence="9 10">NRRL 3116</strain>
    </source>
</reference>
<dbReference type="EMBL" id="MCFF01000013">
    <property type="protein sequence ID" value="ORZ20083.1"/>
    <property type="molecule type" value="Genomic_DNA"/>
</dbReference>
<feature type="compositionally biased region" description="Polar residues" evidence="6">
    <location>
        <begin position="1326"/>
        <end position="1340"/>
    </location>
</feature>